<evidence type="ECO:0000313" key="1">
    <source>
        <dbReference type="EMBL" id="QDT08851.1"/>
    </source>
</evidence>
<sequence>MDADFAQVAPQIIGFAWASIDSGRSLAVVFPGPGKTLCVGNHV</sequence>
<dbReference type="Proteomes" id="UP000319817">
    <property type="component" value="Chromosome"/>
</dbReference>
<protein>
    <submittedName>
        <fullName evidence="1">Uncharacterized protein</fullName>
    </submittedName>
</protein>
<proteinExistence type="predicted"/>
<evidence type="ECO:0000313" key="2">
    <source>
        <dbReference type="Proteomes" id="UP000319817"/>
    </source>
</evidence>
<name>A0A517NNZ6_9BACT</name>
<reference evidence="1 2" key="1">
    <citation type="submission" date="2019-02" db="EMBL/GenBank/DDBJ databases">
        <title>Deep-cultivation of Planctomycetes and their phenomic and genomic characterization uncovers novel biology.</title>
        <authorList>
            <person name="Wiegand S."/>
            <person name="Jogler M."/>
            <person name="Boedeker C."/>
            <person name="Pinto D."/>
            <person name="Vollmers J."/>
            <person name="Rivas-Marin E."/>
            <person name="Kohn T."/>
            <person name="Peeters S.H."/>
            <person name="Heuer A."/>
            <person name="Rast P."/>
            <person name="Oberbeckmann S."/>
            <person name="Bunk B."/>
            <person name="Jeske O."/>
            <person name="Meyerdierks A."/>
            <person name="Storesund J.E."/>
            <person name="Kallscheuer N."/>
            <person name="Luecker S."/>
            <person name="Lage O.M."/>
            <person name="Pohl T."/>
            <person name="Merkel B.J."/>
            <person name="Hornburger P."/>
            <person name="Mueller R.-W."/>
            <person name="Bruemmer F."/>
            <person name="Labrenz M."/>
            <person name="Spormann A.M."/>
            <person name="Op den Camp H."/>
            <person name="Overmann J."/>
            <person name="Amann R."/>
            <person name="Jetten M.S.M."/>
            <person name="Mascher T."/>
            <person name="Medema M.H."/>
            <person name="Devos D.P."/>
            <person name="Kaster A.-K."/>
            <person name="Ovreas L."/>
            <person name="Rohde M."/>
            <person name="Galperin M.Y."/>
            <person name="Jogler C."/>
        </authorList>
    </citation>
    <scope>NUCLEOTIDE SEQUENCE [LARGE SCALE GENOMIC DNA]</scope>
    <source>
        <strain evidence="1 2">K23_9</strain>
    </source>
</reference>
<gene>
    <name evidence="1" type="ORF">K239x_07930</name>
</gene>
<organism evidence="1 2">
    <name type="scientific">Stieleria marina</name>
    <dbReference type="NCBI Taxonomy" id="1930275"/>
    <lineage>
        <taxon>Bacteria</taxon>
        <taxon>Pseudomonadati</taxon>
        <taxon>Planctomycetota</taxon>
        <taxon>Planctomycetia</taxon>
        <taxon>Pirellulales</taxon>
        <taxon>Pirellulaceae</taxon>
        <taxon>Stieleria</taxon>
    </lineage>
</organism>
<dbReference type="EMBL" id="CP036526">
    <property type="protein sequence ID" value="QDT08851.1"/>
    <property type="molecule type" value="Genomic_DNA"/>
</dbReference>
<dbReference type="AlphaFoldDB" id="A0A517NNZ6"/>
<keyword evidence="2" id="KW-1185">Reference proteome</keyword>
<accession>A0A517NNZ6</accession>